<protein>
    <submittedName>
        <fullName evidence="1">Uncharacterized protein</fullName>
    </submittedName>
</protein>
<name>A0ABN9WVY4_9DINO</name>
<accession>A0ABN9WVY4</accession>
<sequence>MTANTSCTPPSLCCACASAPPSFYVTQRRLSDLESLADLTTVCEFVERTVHDNAVEGITWGGGRLTDLVSSEWQTPVLSHQCPIRQQCQVFVRACSLKSDIQCVNYLPRFRFQAKPSHTTRLLVKRSDQYRP</sequence>
<reference evidence="1" key="1">
    <citation type="submission" date="2023-10" db="EMBL/GenBank/DDBJ databases">
        <authorList>
            <person name="Chen Y."/>
            <person name="Shah S."/>
            <person name="Dougan E. K."/>
            <person name="Thang M."/>
            <person name="Chan C."/>
        </authorList>
    </citation>
    <scope>NUCLEOTIDE SEQUENCE [LARGE SCALE GENOMIC DNA]</scope>
</reference>
<dbReference type="Proteomes" id="UP001189429">
    <property type="component" value="Unassembled WGS sequence"/>
</dbReference>
<comment type="caution">
    <text evidence="1">The sequence shown here is derived from an EMBL/GenBank/DDBJ whole genome shotgun (WGS) entry which is preliminary data.</text>
</comment>
<evidence type="ECO:0000313" key="1">
    <source>
        <dbReference type="EMBL" id="CAK0891018.1"/>
    </source>
</evidence>
<gene>
    <name evidence="1" type="ORF">PCOR1329_LOCUS71078</name>
</gene>
<organism evidence="1 2">
    <name type="scientific">Prorocentrum cordatum</name>
    <dbReference type="NCBI Taxonomy" id="2364126"/>
    <lineage>
        <taxon>Eukaryota</taxon>
        <taxon>Sar</taxon>
        <taxon>Alveolata</taxon>
        <taxon>Dinophyceae</taxon>
        <taxon>Prorocentrales</taxon>
        <taxon>Prorocentraceae</taxon>
        <taxon>Prorocentrum</taxon>
    </lineage>
</organism>
<proteinExistence type="predicted"/>
<evidence type="ECO:0000313" key="2">
    <source>
        <dbReference type="Proteomes" id="UP001189429"/>
    </source>
</evidence>
<keyword evidence="2" id="KW-1185">Reference proteome</keyword>
<dbReference type="EMBL" id="CAUYUJ010019415">
    <property type="protein sequence ID" value="CAK0891018.1"/>
    <property type="molecule type" value="Genomic_DNA"/>
</dbReference>